<dbReference type="Proteomes" id="UP001241092">
    <property type="component" value="Chromosome"/>
</dbReference>
<sequence length="450" mass="47510">MDARYLDTVINALIDELTPSPEPEDDVDGRLCHLLDSPRRVVDDGPLLAVLAAAVTLGNLCDYVIAQAVAAAERAGIPTRKRLRSGAQLLTALGVAPAAAYRAVRVGRAAQGLPALTRQQRLGAVGIEFADAVGKGVAHVGARVALSDEARAQVVRTLMLQTTPAGVDTKAREIAIAHTAAQGEGAEPGVAVAENADLNEMTLHQNEDGRVNATLDLDALTGEELFAALDPLCRPVPLPDGSPDPRSTQQRRADAFGQLVRSYLSSSGRPASGGVLPHVTLIRPATAAMTPTDVGVFGAGKGVDMLGYTGPISTSTADLVSCDSTTGTVLIDHNGAPLDVGRSERLFPPHIRKALAIRDQGCAFPGCGRPVSWCDAHHINPWGTGGVTSVDNGVLFCRCHHTMIHHSDWQVYLGADRHPWFIPPYDRAGPEPPHLRSHARRTLTIMPTAA</sequence>
<proteinExistence type="predicted"/>
<reference evidence="2" key="1">
    <citation type="submission" date="2023-03" db="EMBL/GenBank/DDBJ databases">
        <title>Draft genome sequence of a Mycolicibacterium mageritense strain H4_3_1 isolated from a hybrid biological-inorganic system reactor.</title>
        <authorList>
            <person name="Feng X."/>
            <person name="Kazama D."/>
            <person name="Sato K."/>
            <person name="Kobayashi H."/>
        </authorList>
    </citation>
    <scope>NUCLEOTIDE SEQUENCE</scope>
    <source>
        <strain evidence="2">H4_3_1</strain>
    </source>
</reference>
<organism evidence="2 3">
    <name type="scientific">Mycolicibacterium mageritense</name>
    <name type="common">Mycobacterium mageritense</name>
    <dbReference type="NCBI Taxonomy" id="53462"/>
    <lineage>
        <taxon>Bacteria</taxon>
        <taxon>Bacillati</taxon>
        <taxon>Actinomycetota</taxon>
        <taxon>Actinomycetes</taxon>
        <taxon>Mycobacteriales</taxon>
        <taxon>Mycobacteriaceae</taxon>
        <taxon>Mycolicibacterium</taxon>
    </lineage>
</organism>
<dbReference type="Pfam" id="PF02720">
    <property type="entry name" value="DUF222"/>
    <property type="match status" value="1"/>
</dbReference>
<gene>
    <name evidence="2" type="ORF">hbim_02648</name>
</gene>
<name>A0AAI8TPV3_MYCME</name>
<evidence type="ECO:0000313" key="2">
    <source>
        <dbReference type="EMBL" id="BDY28713.1"/>
    </source>
</evidence>
<dbReference type="RefSeq" id="WP_276821552.1">
    <property type="nucleotide sequence ID" value="NZ_AP027452.1"/>
</dbReference>
<dbReference type="InterPro" id="IPR003870">
    <property type="entry name" value="DUF222"/>
</dbReference>
<dbReference type="AlphaFoldDB" id="A0AAI8TPV3"/>
<evidence type="ECO:0000313" key="3">
    <source>
        <dbReference type="Proteomes" id="UP001241092"/>
    </source>
</evidence>
<evidence type="ECO:0000259" key="1">
    <source>
        <dbReference type="SMART" id="SM00507"/>
    </source>
</evidence>
<dbReference type="CDD" id="cd00085">
    <property type="entry name" value="HNHc"/>
    <property type="match status" value="1"/>
</dbReference>
<dbReference type="EMBL" id="AP027452">
    <property type="protein sequence ID" value="BDY28713.1"/>
    <property type="molecule type" value="Genomic_DNA"/>
</dbReference>
<dbReference type="SMART" id="SM00507">
    <property type="entry name" value="HNHc"/>
    <property type="match status" value="1"/>
</dbReference>
<protein>
    <recommendedName>
        <fullName evidence="1">HNH nuclease domain-containing protein</fullName>
    </recommendedName>
</protein>
<feature type="domain" description="HNH nuclease" evidence="1">
    <location>
        <begin position="350"/>
        <end position="402"/>
    </location>
</feature>
<dbReference type="InterPro" id="IPR003615">
    <property type="entry name" value="HNH_nuc"/>
</dbReference>
<accession>A0AAI8TPV3</accession>